<dbReference type="Proteomes" id="UP001220256">
    <property type="component" value="Unassembled WGS sequence"/>
</dbReference>
<gene>
    <name evidence="1" type="ORF">N7505_007829</name>
</gene>
<evidence type="ECO:0000313" key="1">
    <source>
        <dbReference type="EMBL" id="KAJ5265036.1"/>
    </source>
</evidence>
<organism evidence="1 2">
    <name type="scientific">Penicillium chrysogenum</name>
    <name type="common">Penicillium notatum</name>
    <dbReference type="NCBI Taxonomy" id="5076"/>
    <lineage>
        <taxon>Eukaryota</taxon>
        <taxon>Fungi</taxon>
        <taxon>Dikarya</taxon>
        <taxon>Ascomycota</taxon>
        <taxon>Pezizomycotina</taxon>
        <taxon>Eurotiomycetes</taxon>
        <taxon>Eurotiomycetidae</taxon>
        <taxon>Eurotiales</taxon>
        <taxon>Aspergillaceae</taxon>
        <taxon>Penicillium</taxon>
        <taxon>Penicillium chrysogenum species complex</taxon>
    </lineage>
</organism>
<dbReference type="EMBL" id="JAPVEB010000004">
    <property type="protein sequence ID" value="KAJ5265036.1"/>
    <property type="molecule type" value="Genomic_DNA"/>
</dbReference>
<comment type="caution">
    <text evidence="1">The sequence shown here is derived from an EMBL/GenBank/DDBJ whole genome shotgun (WGS) entry which is preliminary data.</text>
</comment>
<name>A0ABQ8WEL7_PENCH</name>
<sequence length="68" mass="7873">MKEYLSIQDIEAANEETVTHTLDNLDPNSENEGDYQANEVYPPGMVVHERLLHSHHSRLPKFEDQELP</sequence>
<keyword evidence="2" id="KW-1185">Reference proteome</keyword>
<protein>
    <submittedName>
        <fullName evidence="1">Uncharacterized protein</fullName>
    </submittedName>
</protein>
<evidence type="ECO:0000313" key="2">
    <source>
        <dbReference type="Proteomes" id="UP001220256"/>
    </source>
</evidence>
<accession>A0ABQ8WEL7</accession>
<proteinExistence type="predicted"/>
<reference evidence="1 2" key="1">
    <citation type="journal article" date="2023" name="IMA Fungus">
        <title>Comparative genomic study of the Penicillium genus elucidates a diverse pangenome and 15 lateral gene transfer events.</title>
        <authorList>
            <person name="Petersen C."/>
            <person name="Sorensen T."/>
            <person name="Nielsen M.R."/>
            <person name="Sondergaard T.E."/>
            <person name="Sorensen J.L."/>
            <person name="Fitzpatrick D.A."/>
            <person name="Frisvad J.C."/>
            <person name="Nielsen K.L."/>
        </authorList>
    </citation>
    <scope>NUCLEOTIDE SEQUENCE [LARGE SCALE GENOMIC DNA]</scope>
    <source>
        <strain evidence="1 2">IBT 3361</strain>
    </source>
</reference>